<evidence type="ECO:0000256" key="10">
    <source>
        <dbReference type="ARBA" id="ARBA00061949"/>
    </source>
</evidence>
<feature type="domain" description="HIT-type" evidence="15">
    <location>
        <begin position="11"/>
        <end position="45"/>
    </location>
</feature>
<evidence type="ECO:0000313" key="16">
    <source>
        <dbReference type="EMBL" id="KAF2430510.1"/>
    </source>
</evidence>
<evidence type="ECO:0000256" key="2">
    <source>
        <dbReference type="ARBA" id="ARBA00022517"/>
    </source>
</evidence>
<dbReference type="OrthoDB" id="272357at2759"/>
<keyword evidence="6" id="KW-0862">Zinc</keyword>
<evidence type="ECO:0000256" key="3">
    <source>
        <dbReference type="ARBA" id="ARBA00022553"/>
    </source>
</evidence>
<dbReference type="InterPro" id="IPR007529">
    <property type="entry name" value="Znf_HIT"/>
</dbReference>
<keyword evidence="1" id="KW-1017">Isopeptide bond</keyword>
<comment type="caution">
    <text evidence="16">The sequence shown here is derived from an EMBL/GenBank/DDBJ whole genome shotgun (WGS) entry which is preliminary data.</text>
</comment>
<dbReference type="PANTHER" id="PTHR13483:SF11">
    <property type="entry name" value="ZINC FINGER HIT DOMAIN-CONTAINING PROTEIN 3"/>
    <property type="match status" value="1"/>
</dbReference>
<dbReference type="FunFam" id="3.30.60.190:FF:000001">
    <property type="entry name" value="box C/D snoRNA protein 1"/>
    <property type="match status" value="1"/>
</dbReference>
<reference evidence="16" key="1">
    <citation type="journal article" date="2020" name="Stud. Mycol.">
        <title>101 Dothideomycetes genomes: a test case for predicting lifestyles and emergence of pathogens.</title>
        <authorList>
            <person name="Haridas S."/>
            <person name="Albert R."/>
            <person name="Binder M."/>
            <person name="Bloem J."/>
            <person name="Labutti K."/>
            <person name="Salamov A."/>
            <person name="Andreopoulos B."/>
            <person name="Baker S."/>
            <person name="Barry K."/>
            <person name="Bills G."/>
            <person name="Bluhm B."/>
            <person name="Cannon C."/>
            <person name="Castanera R."/>
            <person name="Culley D."/>
            <person name="Daum C."/>
            <person name="Ezra D."/>
            <person name="Gonzalez J."/>
            <person name="Henrissat B."/>
            <person name="Kuo A."/>
            <person name="Liang C."/>
            <person name="Lipzen A."/>
            <person name="Lutzoni F."/>
            <person name="Magnuson J."/>
            <person name="Mondo S."/>
            <person name="Nolan M."/>
            <person name="Ohm R."/>
            <person name="Pangilinan J."/>
            <person name="Park H.-J."/>
            <person name="Ramirez L."/>
            <person name="Alfaro M."/>
            <person name="Sun H."/>
            <person name="Tritt A."/>
            <person name="Yoshinaga Y."/>
            <person name="Zwiers L.-H."/>
            <person name="Turgeon B."/>
            <person name="Goodwin S."/>
            <person name="Spatafora J."/>
            <person name="Crous P."/>
            <person name="Grigoriev I."/>
        </authorList>
    </citation>
    <scope>NUCLEOTIDE SEQUENCE</scope>
    <source>
        <strain evidence="16">CBS 130266</strain>
    </source>
</reference>
<name>A0A9P4NR16_9PEZI</name>
<comment type="similarity">
    <text evidence="9">Belongs to the BCD1 family.</text>
</comment>
<dbReference type="GO" id="GO:0048254">
    <property type="term" value="P:snoRNA localization"/>
    <property type="evidence" value="ECO:0007669"/>
    <property type="project" value="TreeGrafter"/>
</dbReference>
<dbReference type="GO" id="GO:0005634">
    <property type="term" value="C:nucleus"/>
    <property type="evidence" value="ECO:0007669"/>
    <property type="project" value="TreeGrafter"/>
</dbReference>
<evidence type="ECO:0000256" key="4">
    <source>
        <dbReference type="ARBA" id="ARBA00022723"/>
    </source>
</evidence>
<dbReference type="GO" id="GO:0008270">
    <property type="term" value="F:zinc ion binding"/>
    <property type="evidence" value="ECO:0007669"/>
    <property type="project" value="UniProtKB-UniRule"/>
</dbReference>
<dbReference type="SUPFAM" id="SSF144232">
    <property type="entry name" value="HIT/MYND zinc finger-like"/>
    <property type="match status" value="1"/>
</dbReference>
<dbReference type="CDD" id="cd23023">
    <property type="entry name" value="zf-HIT_BCD1"/>
    <property type="match status" value="1"/>
</dbReference>
<evidence type="ECO:0000256" key="5">
    <source>
        <dbReference type="ARBA" id="ARBA00022771"/>
    </source>
</evidence>
<sequence>MTDQPLLSNLCSICHINTPKYRCPGCSTQTCSLQCVQRHKEWAQCTGKRDPTAYVRKSKLTTPAGIDHDYNFITGIERSREDAEKGLQERTIIHSGPDAARSVRELRARIDARIHATQVRVEKAPKGLSREKLNKTRITKSRRLCWTVEWIHEDRRTDIGQSIDTDPLSHEYSPFFKKLHGLETVQNKKRKWKKSTLQTSSSPTQKLTKEPLNATSQAGATTATSLGPIVIKEPGAADDNGNHFYLVKPHTSGTQKVLIPLSPTDCLFTCLRNQTVLEFPTIQVLPQSPEELPSTFILENDYLAKSKAEQEEMQRLVDEAGELKTLGGAEEVVEGRQSMPNAQDILAILKRDVVSG</sequence>
<dbReference type="InterPro" id="IPR057721">
    <property type="entry name" value="BCD1_alpha/beta"/>
</dbReference>
<dbReference type="PANTHER" id="PTHR13483">
    <property type="entry name" value="BOX C_D SNORNA PROTEIN 1-RELATED"/>
    <property type="match status" value="1"/>
</dbReference>
<dbReference type="AlphaFoldDB" id="A0A9P4NR16"/>
<evidence type="ECO:0000256" key="9">
    <source>
        <dbReference type="ARBA" id="ARBA00049654"/>
    </source>
</evidence>
<dbReference type="Pfam" id="PF04438">
    <property type="entry name" value="zf-HIT"/>
    <property type="match status" value="1"/>
</dbReference>
<keyword evidence="7" id="KW-0832">Ubl conjugation</keyword>
<keyword evidence="17" id="KW-1185">Reference proteome</keyword>
<evidence type="ECO:0000256" key="14">
    <source>
        <dbReference type="SAM" id="MobiDB-lite"/>
    </source>
</evidence>
<dbReference type="GO" id="GO:0070761">
    <property type="term" value="C:pre-snoRNP complex"/>
    <property type="evidence" value="ECO:0007669"/>
    <property type="project" value="TreeGrafter"/>
</dbReference>
<keyword evidence="4" id="KW-0479">Metal-binding</keyword>
<proteinExistence type="inferred from homology"/>
<dbReference type="InterPro" id="IPR051639">
    <property type="entry name" value="BCD1"/>
</dbReference>
<evidence type="ECO:0000259" key="15">
    <source>
        <dbReference type="PROSITE" id="PS51083"/>
    </source>
</evidence>
<comment type="function">
    <text evidence="8">Required for box C/D snoRNAs accumulation involved in snoRNA processing, snoRNA transport to the nucleolus and ribosome biogenesis.</text>
</comment>
<dbReference type="PROSITE" id="PS51083">
    <property type="entry name" value="ZF_HIT"/>
    <property type="match status" value="1"/>
</dbReference>
<organism evidence="16 17">
    <name type="scientific">Tothia fuscella</name>
    <dbReference type="NCBI Taxonomy" id="1048955"/>
    <lineage>
        <taxon>Eukaryota</taxon>
        <taxon>Fungi</taxon>
        <taxon>Dikarya</taxon>
        <taxon>Ascomycota</taxon>
        <taxon>Pezizomycotina</taxon>
        <taxon>Dothideomycetes</taxon>
        <taxon>Pleosporomycetidae</taxon>
        <taxon>Venturiales</taxon>
        <taxon>Cylindrosympodiaceae</taxon>
        <taxon>Tothia</taxon>
    </lineage>
</organism>
<keyword evidence="2" id="KW-0690">Ribosome biogenesis</keyword>
<dbReference type="EMBL" id="MU007038">
    <property type="protein sequence ID" value="KAF2430510.1"/>
    <property type="molecule type" value="Genomic_DNA"/>
</dbReference>
<dbReference type="Proteomes" id="UP000800235">
    <property type="component" value="Unassembled WGS sequence"/>
</dbReference>
<evidence type="ECO:0000256" key="8">
    <source>
        <dbReference type="ARBA" id="ARBA00049598"/>
    </source>
</evidence>
<evidence type="ECO:0000256" key="12">
    <source>
        <dbReference type="ARBA" id="ARBA00077531"/>
    </source>
</evidence>
<evidence type="ECO:0000256" key="7">
    <source>
        <dbReference type="ARBA" id="ARBA00022843"/>
    </source>
</evidence>
<accession>A0A9P4NR16</accession>
<feature type="compositionally biased region" description="Polar residues" evidence="14">
    <location>
        <begin position="195"/>
        <end position="206"/>
    </location>
</feature>
<gene>
    <name evidence="16" type="ORF">EJ08DRAFT_588775</name>
</gene>
<comment type="subunit">
    <text evidence="10">Interacts with FBL, SNU13, NOP58, NUFIP1, RUVBL1, RUVBL2 and TAF9. Interacts (via HIT-type zinc finger) with the RUVBL1/RUVBL2 complex in the presence of ADP.</text>
</comment>
<evidence type="ECO:0000256" key="11">
    <source>
        <dbReference type="ARBA" id="ARBA00068630"/>
    </source>
</evidence>
<evidence type="ECO:0000256" key="6">
    <source>
        <dbReference type="ARBA" id="ARBA00022833"/>
    </source>
</evidence>
<keyword evidence="3" id="KW-0597">Phosphoprotein</keyword>
<keyword evidence="5 13" id="KW-0863">Zinc-finger</keyword>
<evidence type="ECO:0000256" key="13">
    <source>
        <dbReference type="PROSITE-ProRule" id="PRU00453"/>
    </source>
</evidence>
<protein>
    <recommendedName>
        <fullName evidence="11">Box C/D snoRNA protein 1</fullName>
    </recommendedName>
    <alternativeName>
        <fullName evidence="12">Zinc finger HIT domain-containing protein 6</fullName>
    </alternativeName>
</protein>
<dbReference type="GO" id="GO:0000463">
    <property type="term" value="P:maturation of LSU-rRNA from tricistronic rRNA transcript (SSU-rRNA, 5.8S rRNA, LSU-rRNA)"/>
    <property type="evidence" value="ECO:0007669"/>
    <property type="project" value="TreeGrafter"/>
</dbReference>
<dbReference type="Pfam" id="PF25790">
    <property type="entry name" value="BCD1"/>
    <property type="match status" value="1"/>
</dbReference>
<evidence type="ECO:0000256" key="1">
    <source>
        <dbReference type="ARBA" id="ARBA00022499"/>
    </source>
</evidence>
<dbReference type="GO" id="GO:0000492">
    <property type="term" value="P:box C/D snoRNP assembly"/>
    <property type="evidence" value="ECO:0007669"/>
    <property type="project" value="TreeGrafter"/>
</dbReference>
<dbReference type="Gene3D" id="3.30.60.190">
    <property type="match status" value="1"/>
</dbReference>
<evidence type="ECO:0000313" key="17">
    <source>
        <dbReference type="Proteomes" id="UP000800235"/>
    </source>
</evidence>
<feature type="region of interest" description="Disordered" evidence="14">
    <location>
        <begin position="188"/>
        <end position="220"/>
    </location>
</feature>